<feature type="transmembrane region" description="Helical" evidence="14">
    <location>
        <begin position="503"/>
        <end position="526"/>
    </location>
</feature>
<feature type="disulfide bond" evidence="13">
    <location>
        <begin position="108"/>
        <end position="132"/>
    </location>
</feature>
<dbReference type="CDD" id="cd15034">
    <property type="entry name" value="7tmF_FZD1_2_7-like"/>
    <property type="match status" value="1"/>
</dbReference>
<evidence type="ECO:0000256" key="10">
    <source>
        <dbReference type="ARBA" id="ARBA00023157"/>
    </source>
</evidence>
<evidence type="ECO:0000256" key="5">
    <source>
        <dbReference type="ARBA" id="ARBA00022687"/>
    </source>
</evidence>
<evidence type="ECO:0000313" key="18">
    <source>
        <dbReference type="EMBL" id="KAJ3656769.1"/>
    </source>
</evidence>
<gene>
    <name evidence="18" type="ORF">Zmor_015818</name>
</gene>
<organism evidence="18 19">
    <name type="scientific">Zophobas morio</name>
    <dbReference type="NCBI Taxonomy" id="2755281"/>
    <lineage>
        <taxon>Eukaryota</taxon>
        <taxon>Metazoa</taxon>
        <taxon>Ecdysozoa</taxon>
        <taxon>Arthropoda</taxon>
        <taxon>Hexapoda</taxon>
        <taxon>Insecta</taxon>
        <taxon>Pterygota</taxon>
        <taxon>Neoptera</taxon>
        <taxon>Endopterygota</taxon>
        <taxon>Coleoptera</taxon>
        <taxon>Polyphaga</taxon>
        <taxon>Cucujiformia</taxon>
        <taxon>Tenebrionidae</taxon>
        <taxon>Zophobas</taxon>
    </lineage>
</organism>
<dbReference type="Pfam" id="PF01392">
    <property type="entry name" value="Fz"/>
    <property type="match status" value="1"/>
</dbReference>
<evidence type="ECO:0000256" key="14">
    <source>
        <dbReference type="SAM" id="Phobius"/>
    </source>
</evidence>
<evidence type="ECO:0000256" key="3">
    <source>
        <dbReference type="ARBA" id="ARBA00022473"/>
    </source>
</evidence>
<evidence type="ECO:0000256" key="2">
    <source>
        <dbReference type="ARBA" id="ARBA00008077"/>
    </source>
</evidence>
<dbReference type="PANTHER" id="PTHR11309:SF47">
    <property type="entry name" value="FRIZZLED"/>
    <property type="match status" value="1"/>
</dbReference>
<evidence type="ECO:0000256" key="8">
    <source>
        <dbReference type="ARBA" id="ARBA00022989"/>
    </source>
</evidence>
<dbReference type="SMART" id="SM01330">
    <property type="entry name" value="Frizzled"/>
    <property type="match status" value="1"/>
</dbReference>
<dbReference type="InterPro" id="IPR036790">
    <property type="entry name" value="Frizzled_dom_sf"/>
</dbReference>
<dbReference type="PROSITE" id="PS50261">
    <property type="entry name" value="G_PROTEIN_RECEP_F2_4"/>
    <property type="match status" value="1"/>
</dbReference>
<dbReference type="SMART" id="SM00063">
    <property type="entry name" value="FRI"/>
    <property type="match status" value="1"/>
</dbReference>
<dbReference type="Proteomes" id="UP001168821">
    <property type="component" value="Unassembled WGS sequence"/>
</dbReference>
<proteinExistence type="inferred from homology"/>
<dbReference type="GO" id="GO:0042813">
    <property type="term" value="F:Wnt receptor activity"/>
    <property type="evidence" value="ECO:0007669"/>
    <property type="project" value="TreeGrafter"/>
</dbReference>
<keyword evidence="9 14" id="KW-0472">Membrane</keyword>
<comment type="caution">
    <text evidence="13">Lacks conserved residue(s) required for the propagation of feature annotation.</text>
</comment>
<evidence type="ECO:0000256" key="15">
    <source>
        <dbReference type="SAM" id="SignalP"/>
    </source>
</evidence>
<feature type="transmembrane region" description="Helical" evidence="14">
    <location>
        <begin position="259"/>
        <end position="279"/>
    </location>
</feature>
<feature type="transmembrane region" description="Helical" evidence="14">
    <location>
        <begin position="443"/>
        <end position="468"/>
    </location>
</feature>
<evidence type="ECO:0008006" key="20">
    <source>
        <dbReference type="Google" id="ProtNLM"/>
    </source>
</evidence>
<dbReference type="InterPro" id="IPR020067">
    <property type="entry name" value="Frizzled_dom"/>
</dbReference>
<comment type="subcellular location">
    <subcellularLocation>
        <location evidence="1">Cell membrane</location>
        <topology evidence="1">Multi-pass membrane protein</topology>
    </subcellularLocation>
</comment>
<keyword evidence="19" id="KW-1185">Reference proteome</keyword>
<evidence type="ECO:0000256" key="4">
    <source>
        <dbReference type="ARBA" id="ARBA00022475"/>
    </source>
</evidence>
<evidence type="ECO:0000256" key="6">
    <source>
        <dbReference type="ARBA" id="ARBA00022692"/>
    </source>
</evidence>
<dbReference type="GO" id="GO:0035567">
    <property type="term" value="P:non-canonical Wnt signaling pathway"/>
    <property type="evidence" value="ECO:0007669"/>
    <property type="project" value="TreeGrafter"/>
</dbReference>
<feature type="transmembrane region" description="Helical" evidence="14">
    <location>
        <begin position="225"/>
        <end position="247"/>
    </location>
</feature>
<protein>
    <recommendedName>
        <fullName evidence="20">Frizzled</fullName>
    </recommendedName>
</protein>
<feature type="transmembrane region" description="Helical" evidence="14">
    <location>
        <begin position="353"/>
        <end position="374"/>
    </location>
</feature>
<dbReference type="PANTHER" id="PTHR11309">
    <property type="entry name" value="FRIZZLED"/>
    <property type="match status" value="1"/>
</dbReference>
<keyword evidence="8 14" id="KW-1133">Transmembrane helix</keyword>
<feature type="chain" id="PRO_5041209061" description="Frizzled" evidence="15">
    <location>
        <begin position="19"/>
        <end position="549"/>
    </location>
</feature>
<evidence type="ECO:0000259" key="17">
    <source>
        <dbReference type="PROSITE" id="PS50261"/>
    </source>
</evidence>
<dbReference type="FunFam" id="1.10.2000.10:FF:000016">
    <property type="entry name" value="Frizzled"/>
    <property type="match status" value="1"/>
</dbReference>
<keyword evidence="5" id="KW-0879">Wnt signaling pathway</keyword>
<dbReference type="SUPFAM" id="SSF63501">
    <property type="entry name" value="Frizzled cysteine-rich domain"/>
    <property type="match status" value="1"/>
</dbReference>
<keyword evidence="7 15" id="KW-0732">Signal</keyword>
<accession>A0AA38MHY2</accession>
<dbReference type="InterPro" id="IPR000539">
    <property type="entry name" value="Frizzled/Smoothened_7TM"/>
</dbReference>
<dbReference type="GO" id="GO:0017147">
    <property type="term" value="F:Wnt-protein binding"/>
    <property type="evidence" value="ECO:0007669"/>
    <property type="project" value="TreeGrafter"/>
</dbReference>
<feature type="domain" description="G-protein coupled receptors family 2 profile 2" evidence="17">
    <location>
        <begin position="223"/>
        <end position="533"/>
    </location>
</feature>
<evidence type="ECO:0000256" key="1">
    <source>
        <dbReference type="ARBA" id="ARBA00004651"/>
    </source>
</evidence>
<dbReference type="Gene3D" id="1.20.1070.10">
    <property type="entry name" value="Rhodopsin 7-helix transmembrane proteins"/>
    <property type="match status" value="1"/>
</dbReference>
<dbReference type="PROSITE" id="PS50038">
    <property type="entry name" value="FZ"/>
    <property type="match status" value="1"/>
</dbReference>
<feature type="disulfide bond" evidence="13">
    <location>
        <begin position="41"/>
        <end position="87"/>
    </location>
</feature>
<evidence type="ECO:0000256" key="12">
    <source>
        <dbReference type="ARBA" id="ARBA00023180"/>
    </source>
</evidence>
<dbReference type="PRINTS" id="PR00489">
    <property type="entry name" value="FRIZZLED"/>
</dbReference>
<reference evidence="18" key="1">
    <citation type="journal article" date="2023" name="G3 (Bethesda)">
        <title>Whole genome assemblies of Zophobas morio and Tenebrio molitor.</title>
        <authorList>
            <person name="Kaur S."/>
            <person name="Stinson S.A."/>
            <person name="diCenzo G.C."/>
        </authorList>
    </citation>
    <scope>NUCLEOTIDE SEQUENCE</scope>
    <source>
        <strain evidence="18">QUZm001</strain>
    </source>
</reference>
<dbReference type="Gene3D" id="1.10.2000.10">
    <property type="entry name" value="Frizzled cysteine-rich domain"/>
    <property type="match status" value="1"/>
</dbReference>
<keyword evidence="6 14" id="KW-0812">Transmembrane</keyword>
<dbReference type="EMBL" id="JALNTZ010000004">
    <property type="protein sequence ID" value="KAJ3656769.1"/>
    <property type="molecule type" value="Genomic_DNA"/>
</dbReference>
<feature type="transmembrane region" description="Helical" evidence="14">
    <location>
        <begin position="312"/>
        <end position="341"/>
    </location>
</feature>
<name>A0AA38MHY2_9CUCU</name>
<keyword evidence="10 13" id="KW-1015">Disulfide bond</keyword>
<dbReference type="Pfam" id="PF01534">
    <property type="entry name" value="Frizzled"/>
    <property type="match status" value="1"/>
</dbReference>
<dbReference type="AlphaFoldDB" id="A0AA38MHY2"/>
<evidence type="ECO:0000256" key="7">
    <source>
        <dbReference type="ARBA" id="ARBA00022729"/>
    </source>
</evidence>
<dbReference type="InterPro" id="IPR017981">
    <property type="entry name" value="GPCR_2-like_7TM"/>
</dbReference>
<comment type="similarity">
    <text evidence="2">Belongs to the G-protein coupled receptor Fz/Smo family.</text>
</comment>
<keyword evidence="4" id="KW-1003">Cell membrane</keyword>
<evidence type="ECO:0000313" key="19">
    <source>
        <dbReference type="Proteomes" id="UP001168821"/>
    </source>
</evidence>
<keyword evidence="12" id="KW-0325">Glycoprotein</keyword>
<dbReference type="InterPro" id="IPR015526">
    <property type="entry name" value="Frizzled/SFRP"/>
</dbReference>
<sequence length="549" mass="62380">MKWAILLTISCIGQGLQQEPIIENSQITHRDKCQQITVPFCIDIPYNKTTMPNSLGHSTQDEAGLEVHQYFPLIKINCSPHMQLFLCTVYIPLCTILDQPLPPCRSLCLSAKKGCAGVMMKFGFEWPEALNCEKYPVNTQLCIGKDNVSVNGVTEVSEIPDNNKGKEFVREFPKYPRDFGFVCPVQFQVKSPDYSLTVGQRTVKNCGAPCHMMFFSETKRQFSQVWIGTWAVLCSASCLFTVCTFLIDTDRFRYPERPIIFLSVCYLMVALAYVVGFIAGDSIACKEPSPPENGITKVSTIMQGTKYEMCTILFMVLYFFSMASSIWWVVLTLTWFLAAGLKWGHEAIEANSQYFHLAAWAIPAIKTITVLAMGKVDGDILSGVCNVGIWNVEALRIFILIPLCIYLVFGLVFLTSGLISLFRIRTVMKHDGTKTDKLEKLMIRIGVFSVLYTVPAMIVIACLVYEQFYFDDWMITWSYDMCRKHSYAVPCPPDVLENTPRPLFPIFMIKYLMYMIVGITSSVWIWSGKTVHSWKVFFNRLRGRQAAYV</sequence>
<keyword evidence="3" id="KW-0217">Developmental protein</keyword>
<evidence type="ECO:0000256" key="9">
    <source>
        <dbReference type="ARBA" id="ARBA00023136"/>
    </source>
</evidence>
<evidence type="ECO:0000256" key="11">
    <source>
        <dbReference type="ARBA" id="ARBA00023170"/>
    </source>
</evidence>
<feature type="signal peptide" evidence="15">
    <location>
        <begin position="1"/>
        <end position="18"/>
    </location>
</feature>
<feature type="disulfide bond" evidence="13">
    <location>
        <begin position="33"/>
        <end position="94"/>
    </location>
</feature>
<comment type="caution">
    <text evidence="18">The sequence shown here is derived from an EMBL/GenBank/DDBJ whole genome shotgun (WGS) entry which is preliminary data.</text>
</comment>
<feature type="domain" description="FZ" evidence="16">
    <location>
        <begin position="28"/>
        <end position="145"/>
    </location>
</feature>
<evidence type="ECO:0000256" key="13">
    <source>
        <dbReference type="PROSITE-ProRule" id="PRU00090"/>
    </source>
</evidence>
<dbReference type="GO" id="GO:0060070">
    <property type="term" value="P:canonical Wnt signaling pathway"/>
    <property type="evidence" value="ECO:0007669"/>
    <property type="project" value="TreeGrafter"/>
</dbReference>
<feature type="transmembrane region" description="Helical" evidence="14">
    <location>
        <begin position="394"/>
        <end position="422"/>
    </location>
</feature>
<dbReference type="GO" id="GO:0005886">
    <property type="term" value="C:plasma membrane"/>
    <property type="evidence" value="ECO:0007669"/>
    <property type="project" value="UniProtKB-SubCell"/>
</dbReference>
<evidence type="ECO:0000259" key="16">
    <source>
        <dbReference type="PROSITE" id="PS50038"/>
    </source>
</evidence>
<keyword evidence="11" id="KW-0675">Receptor</keyword>